<comment type="caution">
    <text evidence="2">The sequence shown here is derived from an EMBL/GenBank/DDBJ whole genome shotgun (WGS) entry which is preliminary data.</text>
</comment>
<evidence type="ECO:0000313" key="2">
    <source>
        <dbReference type="EMBL" id="MBD1362884.1"/>
    </source>
</evidence>
<dbReference type="SUPFAM" id="SSF52540">
    <property type="entry name" value="P-loop containing nucleoside triphosphate hydrolases"/>
    <property type="match status" value="1"/>
</dbReference>
<sequence length="423" mass="48931">MFIIKSIEVEGFWGNSSIQVDLNPDVNIFIGKNGSGKTTFINLLEATLTGDVNRLSTYRFNKIKINLIESSHKRQIIVERNDVTNFILVKIGTSKFEFSMYDLNNIYRAQFGYQHPRNYNQKLLKDRLGELLGITYLSVHRNVIKKETDIIQDEQLGQQNPVDARLTDLMNRLLSYQLELQSFVNDLSKQFQRDILKLMLYNPNYDVVKIDSFISIDFEKLKRGLTQAYKDLGLLDDEQKQNINHHLSIIKRASDQINRYTNKEAQDLYVDDVTALTLMKRSEKIVELSSALEYKRNEIFEPIDSYMRLIADDFISNKTLKFSTGKKHDLVFTNDNKDFLPSQLSSGEKQLLILFTEALLQKRSKSIFIADEPELSLHISWQRKVISTLQLLNPNSQIILATHSPEIVGPLKSKTINMKDIII</sequence>
<evidence type="ECO:0000313" key="3">
    <source>
        <dbReference type="Proteomes" id="UP000606600"/>
    </source>
</evidence>
<dbReference type="RefSeq" id="WP_191187562.1">
    <property type="nucleotide sequence ID" value="NZ_JACWMY010000002.1"/>
</dbReference>
<dbReference type="InterPro" id="IPR051396">
    <property type="entry name" value="Bact_Antivir_Def_Nuclease"/>
</dbReference>
<dbReference type="InterPro" id="IPR027417">
    <property type="entry name" value="P-loop_NTPase"/>
</dbReference>
<organism evidence="2 3">
    <name type="scientific">Mucilaginibacter pankratovii</name>
    <dbReference type="NCBI Taxonomy" id="2772110"/>
    <lineage>
        <taxon>Bacteria</taxon>
        <taxon>Pseudomonadati</taxon>
        <taxon>Bacteroidota</taxon>
        <taxon>Sphingobacteriia</taxon>
        <taxon>Sphingobacteriales</taxon>
        <taxon>Sphingobacteriaceae</taxon>
        <taxon>Mucilaginibacter</taxon>
    </lineage>
</organism>
<evidence type="ECO:0000259" key="1">
    <source>
        <dbReference type="Pfam" id="PF13175"/>
    </source>
</evidence>
<gene>
    <name evidence="2" type="ORF">IDJ77_03595</name>
</gene>
<reference evidence="2 3" key="1">
    <citation type="submission" date="2020-09" db="EMBL/GenBank/DDBJ databases">
        <title>Novel species of Mucilaginibacter isolated from a glacier on the Tibetan Plateau.</title>
        <authorList>
            <person name="Liu Q."/>
            <person name="Xin Y.-H."/>
        </authorList>
    </citation>
    <scope>NUCLEOTIDE SEQUENCE [LARGE SCALE GENOMIC DNA]</scope>
    <source>
        <strain evidence="2 3">ZT4R22</strain>
    </source>
</reference>
<dbReference type="CDD" id="cd00267">
    <property type="entry name" value="ABC_ATPase"/>
    <property type="match status" value="1"/>
</dbReference>
<dbReference type="PIRSF" id="PIRSF029347">
    <property type="entry name" value="RecF"/>
    <property type="match status" value="1"/>
</dbReference>
<protein>
    <submittedName>
        <fullName evidence="2">AAA family ATPase</fullName>
    </submittedName>
</protein>
<dbReference type="PANTHER" id="PTHR43581:SF2">
    <property type="entry name" value="EXCINUCLEASE ATPASE SUBUNIT"/>
    <property type="match status" value="1"/>
</dbReference>
<dbReference type="PANTHER" id="PTHR43581">
    <property type="entry name" value="ATP/GTP PHOSPHATASE"/>
    <property type="match status" value="1"/>
</dbReference>
<accession>A0ABR7WND2</accession>
<dbReference type="InterPro" id="IPR041685">
    <property type="entry name" value="AAA_GajA/Old/RecF-like"/>
</dbReference>
<dbReference type="Pfam" id="PF13175">
    <property type="entry name" value="AAA_15"/>
    <property type="match status" value="1"/>
</dbReference>
<proteinExistence type="predicted"/>
<dbReference type="InterPro" id="IPR014555">
    <property type="entry name" value="RecF-like"/>
</dbReference>
<dbReference type="Proteomes" id="UP000606600">
    <property type="component" value="Unassembled WGS sequence"/>
</dbReference>
<feature type="domain" description="Endonuclease GajA/Old nuclease/RecF-like AAA" evidence="1">
    <location>
        <begin position="4"/>
        <end position="408"/>
    </location>
</feature>
<name>A0ABR7WND2_9SPHI</name>
<dbReference type="Gene3D" id="3.40.50.300">
    <property type="entry name" value="P-loop containing nucleotide triphosphate hydrolases"/>
    <property type="match status" value="1"/>
</dbReference>
<dbReference type="EMBL" id="JACWMY010000002">
    <property type="protein sequence ID" value="MBD1362884.1"/>
    <property type="molecule type" value="Genomic_DNA"/>
</dbReference>
<keyword evidence="3" id="KW-1185">Reference proteome</keyword>